<evidence type="ECO:0000256" key="1">
    <source>
        <dbReference type="SAM" id="Phobius"/>
    </source>
</evidence>
<accession>A0A3B0V436</accession>
<dbReference type="PANTHER" id="PTHR42903:SF1">
    <property type="entry name" value="INNER MEMBRANE PROTEIN YCCF"/>
    <property type="match status" value="1"/>
</dbReference>
<dbReference type="PANTHER" id="PTHR42903">
    <property type="entry name" value="INNER MEMBRANE PROTEIN YCCF"/>
    <property type="match status" value="1"/>
</dbReference>
<dbReference type="PIRSF" id="PIRSF028777">
    <property type="entry name" value="UCP028777"/>
    <property type="match status" value="1"/>
</dbReference>
<keyword evidence="1" id="KW-0812">Transmembrane</keyword>
<dbReference type="InterPro" id="IPR031308">
    <property type="entry name" value="UCP028777"/>
</dbReference>
<proteinExistence type="predicted"/>
<dbReference type="EMBL" id="UOES01000154">
    <property type="protein sequence ID" value="VAW26894.1"/>
    <property type="molecule type" value="Genomic_DNA"/>
</dbReference>
<dbReference type="GO" id="GO:0005886">
    <property type="term" value="C:plasma membrane"/>
    <property type="evidence" value="ECO:0007669"/>
    <property type="project" value="TreeGrafter"/>
</dbReference>
<keyword evidence="1" id="KW-0472">Membrane</keyword>
<name>A0A3B0V436_9ZZZZ</name>
<sequence length="125" mass="13713">MNTIGNVLWIVLGGFFVFVIYLFGSLLLMITIVGIPFGIQTLKMAGLALMPFGREAVQGERSGGCLYIIMNVIWIIFAGIELAVVHLVLALLFAITIIGIPFAQQHLKLAYLSLVPFGMDIRETN</sequence>
<feature type="domain" description="Inner membrane component" evidence="2">
    <location>
        <begin position="69"/>
        <end position="118"/>
    </location>
</feature>
<feature type="transmembrane region" description="Helical" evidence="1">
    <location>
        <begin position="6"/>
        <end position="39"/>
    </location>
</feature>
<reference evidence="3" key="1">
    <citation type="submission" date="2018-06" db="EMBL/GenBank/DDBJ databases">
        <authorList>
            <person name="Zhirakovskaya E."/>
        </authorList>
    </citation>
    <scope>NUCLEOTIDE SEQUENCE</scope>
</reference>
<dbReference type="InterPro" id="IPR052937">
    <property type="entry name" value="Inner_membrane_protein"/>
</dbReference>
<dbReference type="AlphaFoldDB" id="A0A3B0V436"/>
<evidence type="ECO:0000259" key="2">
    <source>
        <dbReference type="Pfam" id="PF03733"/>
    </source>
</evidence>
<feature type="transmembrane region" description="Helical" evidence="1">
    <location>
        <begin position="83"/>
        <end position="103"/>
    </location>
</feature>
<dbReference type="InterPro" id="IPR005185">
    <property type="entry name" value="YccF"/>
</dbReference>
<keyword evidence="1" id="KW-1133">Transmembrane helix</keyword>
<gene>
    <name evidence="3" type="ORF">MNBD_BACTEROID06-1001</name>
</gene>
<dbReference type="Pfam" id="PF03733">
    <property type="entry name" value="YccF"/>
    <property type="match status" value="2"/>
</dbReference>
<organism evidence="3">
    <name type="scientific">hydrothermal vent metagenome</name>
    <dbReference type="NCBI Taxonomy" id="652676"/>
    <lineage>
        <taxon>unclassified sequences</taxon>
        <taxon>metagenomes</taxon>
        <taxon>ecological metagenomes</taxon>
    </lineage>
</organism>
<protein>
    <submittedName>
        <fullName evidence="3">Tll0814 protein</fullName>
    </submittedName>
</protein>
<feature type="domain" description="Inner membrane component" evidence="2">
    <location>
        <begin position="4"/>
        <end position="54"/>
    </location>
</feature>
<dbReference type="NCBIfam" id="NF008740">
    <property type="entry name" value="PRK11770.1-2"/>
    <property type="match status" value="1"/>
</dbReference>
<evidence type="ECO:0000313" key="3">
    <source>
        <dbReference type="EMBL" id="VAW26894.1"/>
    </source>
</evidence>